<dbReference type="Pfam" id="PF17212">
    <property type="entry name" value="Tube"/>
    <property type="match status" value="1"/>
</dbReference>
<evidence type="ECO:0000313" key="1">
    <source>
        <dbReference type="EMBL" id="QQK88413.1"/>
    </source>
</evidence>
<dbReference type="EMBL" id="MW358930">
    <property type="protein sequence ID" value="QQK88413.1"/>
    <property type="molecule type" value="Genomic_DNA"/>
</dbReference>
<protein>
    <submittedName>
        <fullName evidence="1">Tail tube protein</fullName>
    </submittedName>
</protein>
<accession>A0A7T6ZM29</accession>
<dbReference type="Proteomes" id="UP000595806">
    <property type="component" value="Segment"/>
</dbReference>
<organism evidence="1 2">
    <name type="scientific">Providencia phage PSTRCR_114</name>
    <dbReference type="NCBI Taxonomy" id="2800824"/>
    <lineage>
        <taxon>Viruses</taxon>
        <taxon>Duplodnaviria</taxon>
        <taxon>Heunggongvirae</taxon>
        <taxon>Uroviricota</taxon>
        <taxon>Caudoviricetes</taxon>
        <taxon>Autographivirales</taxon>
        <taxon>Autoscriptoviridae</taxon>
        <taxon>Slopekvirinae</taxon>
        <taxon>Kakivirus</taxon>
        <taxon>Kakivirus PSTRCR114</taxon>
    </lineage>
</organism>
<evidence type="ECO:0000313" key="2">
    <source>
        <dbReference type="Proteomes" id="UP000595806"/>
    </source>
</evidence>
<reference evidence="1 2" key="1">
    <citation type="submission" date="2020-12" db="EMBL/GenBank/DDBJ databases">
        <authorList>
            <person name="Rakov C."/>
            <person name="Alkalay-Oren S."/>
            <person name="Coppenhagen-Glazer S."/>
            <person name="Hazan R."/>
        </authorList>
    </citation>
    <scope>NUCLEOTIDE SEQUENCE [LARGE SCALE GENOMIC DNA]</scope>
</reference>
<sequence length="185" mass="20547">MQLIQAINVTLSALGESEIMSLSTSNPSAGVARSAIERHTAMLLATGWWFNTVDVVVQAPQSGKIKVPALSISVIDTERKQLYGIRDGLLYNIATSSTVFTGIVKYQARLGLEFEDLPEYAAQYIAYSAAAEVYQNDLGADTNVQRLEAQAQEAYRLMHMEQVRVQSMNTRRTRQGYRLGRSIKL</sequence>
<dbReference type="InterPro" id="IPR033767">
    <property type="entry name" value="Tail_Gp11"/>
</dbReference>
<keyword evidence="2" id="KW-1185">Reference proteome</keyword>
<name>A0A7T6ZM29_9CAUD</name>
<proteinExistence type="predicted"/>